<proteinExistence type="predicted"/>
<name>A0A4Y7QM20_9AGAM</name>
<evidence type="ECO:0000256" key="1">
    <source>
        <dbReference type="SAM" id="MobiDB-lite"/>
    </source>
</evidence>
<dbReference type="AlphaFoldDB" id="A0A4Y7QM20"/>
<organism evidence="2 3">
    <name type="scientific">Rickenella mellea</name>
    <dbReference type="NCBI Taxonomy" id="50990"/>
    <lineage>
        <taxon>Eukaryota</taxon>
        <taxon>Fungi</taxon>
        <taxon>Dikarya</taxon>
        <taxon>Basidiomycota</taxon>
        <taxon>Agaricomycotina</taxon>
        <taxon>Agaricomycetes</taxon>
        <taxon>Hymenochaetales</taxon>
        <taxon>Rickenellaceae</taxon>
        <taxon>Rickenella</taxon>
    </lineage>
</organism>
<dbReference type="EMBL" id="ML170157">
    <property type="protein sequence ID" value="TDL28288.1"/>
    <property type="molecule type" value="Genomic_DNA"/>
</dbReference>
<evidence type="ECO:0000313" key="3">
    <source>
        <dbReference type="Proteomes" id="UP000294933"/>
    </source>
</evidence>
<feature type="compositionally biased region" description="Polar residues" evidence="1">
    <location>
        <begin position="428"/>
        <end position="437"/>
    </location>
</feature>
<gene>
    <name evidence="2" type="ORF">BD410DRAFT_834412</name>
</gene>
<accession>A0A4Y7QM20</accession>
<feature type="compositionally biased region" description="Polar residues" evidence="1">
    <location>
        <begin position="401"/>
        <end position="420"/>
    </location>
</feature>
<feature type="region of interest" description="Disordered" evidence="1">
    <location>
        <begin position="113"/>
        <end position="133"/>
    </location>
</feature>
<reference evidence="2 3" key="1">
    <citation type="submission" date="2018-06" db="EMBL/GenBank/DDBJ databases">
        <title>A transcriptomic atlas of mushroom development highlights an independent origin of complex multicellularity.</title>
        <authorList>
            <consortium name="DOE Joint Genome Institute"/>
            <person name="Krizsan K."/>
            <person name="Almasi E."/>
            <person name="Merenyi Z."/>
            <person name="Sahu N."/>
            <person name="Viragh M."/>
            <person name="Koszo T."/>
            <person name="Mondo S."/>
            <person name="Kiss B."/>
            <person name="Balint B."/>
            <person name="Kues U."/>
            <person name="Barry K."/>
            <person name="Hegedus J.C."/>
            <person name="Henrissat B."/>
            <person name="Johnson J."/>
            <person name="Lipzen A."/>
            <person name="Ohm R."/>
            <person name="Nagy I."/>
            <person name="Pangilinan J."/>
            <person name="Yan J."/>
            <person name="Xiong Y."/>
            <person name="Grigoriev I.V."/>
            <person name="Hibbett D.S."/>
            <person name="Nagy L.G."/>
        </authorList>
    </citation>
    <scope>NUCLEOTIDE SEQUENCE [LARGE SCALE GENOMIC DNA]</scope>
    <source>
        <strain evidence="2 3">SZMC22713</strain>
    </source>
</reference>
<dbReference type="STRING" id="50990.A0A4Y7QM20"/>
<feature type="compositionally biased region" description="Low complexity" evidence="1">
    <location>
        <begin position="308"/>
        <end position="341"/>
    </location>
</feature>
<dbReference type="VEuPathDB" id="FungiDB:BD410DRAFT_834412"/>
<dbReference type="OrthoDB" id="3236053at2759"/>
<feature type="region of interest" description="Disordered" evidence="1">
    <location>
        <begin position="377"/>
        <end position="489"/>
    </location>
</feature>
<feature type="compositionally biased region" description="Polar residues" evidence="1">
    <location>
        <begin position="342"/>
        <end position="354"/>
    </location>
</feature>
<feature type="region of interest" description="Disordered" evidence="1">
    <location>
        <begin position="283"/>
        <end position="355"/>
    </location>
</feature>
<sequence>MPEAASGDLYSGLSTLSSTLGVKGSLRVRAYGNVKHAHLVLRKVDEEEYVDENGRKRTKAVFSIFAQKLINVKAGKELYLYLQPANGELHDVPVAIEGDLLGDEDEVVAPEPTVVHEEKKPDPPASSEQAMPPKMRKLWARKSEASLTTKPSSPMLTTPPLPPSPLKVSMEIQTQPSASSVHVQATPPNGVSAAIQTIRPRHSECSIQTMDPPAKPSREEMGVQTDHSLLQSLLQEEKSAVTEPDILPMSIDQDSPVLTHPDIVKQSLKGKVNAVYSRSLSPMELESPLTTPPQSPQVLPTKTDDTPELTLTSLSPSDTSRGQSGASDDATRSSSSTSATSVNPISRLSRNIASPTVVKIQPVSPMMPHAVPTSVLQAPSLASKAEPPNAFTAPQVPPGPTRSNPSTSSTAVAKPTTSPSIPVPHPTPSTRGTLNRGATSTVPLPSAPAPPKSPPPPSPQMSHTSPSAQKKDVTSADKLNTRWYPSKKR</sequence>
<protein>
    <submittedName>
        <fullName evidence="2">Uncharacterized protein</fullName>
    </submittedName>
</protein>
<feature type="compositionally biased region" description="Pro residues" evidence="1">
    <location>
        <begin position="445"/>
        <end position="459"/>
    </location>
</feature>
<dbReference type="Proteomes" id="UP000294933">
    <property type="component" value="Unassembled WGS sequence"/>
</dbReference>
<keyword evidence="3" id="KW-1185">Reference proteome</keyword>
<evidence type="ECO:0000313" key="2">
    <source>
        <dbReference type="EMBL" id="TDL28288.1"/>
    </source>
</evidence>